<feature type="transmembrane region" description="Helical" evidence="1">
    <location>
        <begin position="12"/>
        <end position="31"/>
    </location>
</feature>
<sequence>MPPDEPDYLRRLVIILASFFVGFTLIILSGWDLIYNPGSGDGWLIWSLRRLPLVLGVGLLLTGFLLLRKPVENDPSVPSDDVENIDGA</sequence>
<dbReference type="EMBL" id="WOTB01000007">
    <property type="protein sequence ID" value="NHN84421.1"/>
    <property type="molecule type" value="Genomic_DNA"/>
</dbReference>
<gene>
    <name evidence="2" type="ORF">GOB93_07150</name>
</gene>
<organism evidence="2 3">
    <name type="scientific">Acetobacter musti</name>
    <dbReference type="NCBI Taxonomy" id="864732"/>
    <lineage>
        <taxon>Bacteria</taxon>
        <taxon>Pseudomonadati</taxon>
        <taxon>Pseudomonadota</taxon>
        <taxon>Alphaproteobacteria</taxon>
        <taxon>Acetobacterales</taxon>
        <taxon>Acetobacteraceae</taxon>
        <taxon>Acetobacter</taxon>
    </lineage>
</organism>
<dbReference type="Proteomes" id="UP000635278">
    <property type="component" value="Unassembled WGS sequence"/>
</dbReference>
<dbReference type="RefSeq" id="WP_173582814.1">
    <property type="nucleotide sequence ID" value="NZ_WOTB01000007.1"/>
</dbReference>
<keyword evidence="1" id="KW-0472">Membrane</keyword>
<reference evidence="2 3" key="1">
    <citation type="journal article" date="2020" name="Int. J. Syst. Evol. Microbiol.">
        <title>Novel acetic acid bacteria from cider fermentations: Acetobacter conturbans sp. nov. and Acetobacter fallax sp. nov.</title>
        <authorList>
            <person name="Sombolestani A.S."/>
            <person name="Cleenwerck I."/>
            <person name="Cnockaert M."/>
            <person name="Borremans W."/>
            <person name="Wieme A.D."/>
            <person name="De Vuyst L."/>
            <person name="Vandamme P."/>
        </authorList>
    </citation>
    <scope>NUCLEOTIDE SEQUENCE [LARGE SCALE GENOMIC DNA]</scope>
    <source>
        <strain evidence="2 3">LMG 30640</strain>
    </source>
</reference>
<keyword evidence="3" id="KW-1185">Reference proteome</keyword>
<keyword evidence="1" id="KW-0812">Transmembrane</keyword>
<name>A0ABX0JLP8_9PROT</name>
<feature type="transmembrane region" description="Helical" evidence="1">
    <location>
        <begin position="51"/>
        <end position="67"/>
    </location>
</feature>
<keyword evidence="1" id="KW-1133">Transmembrane helix</keyword>
<evidence type="ECO:0008006" key="4">
    <source>
        <dbReference type="Google" id="ProtNLM"/>
    </source>
</evidence>
<protein>
    <recommendedName>
        <fullName evidence="4">DUF3098 domain-containing protein</fullName>
    </recommendedName>
</protein>
<proteinExistence type="predicted"/>
<accession>A0ABX0JLP8</accession>
<comment type="caution">
    <text evidence="2">The sequence shown here is derived from an EMBL/GenBank/DDBJ whole genome shotgun (WGS) entry which is preliminary data.</text>
</comment>
<evidence type="ECO:0000313" key="2">
    <source>
        <dbReference type="EMBL" id="NHN84421.1"/>
    </source>
</evidence>
<evidence type="ECO:0000256" key="1">
    <source>
        <dbReference type="SAM" id="Phobius"/>
    </source>
</evidence>
<evidence type="ECO:0000313" key="3">
    <source>
        <dbReference type="Proteomes" id="UP000635278"/>
    </source>
</evidence>